<sequence>MQQFKLDTGQLLMVLVLLSIECRMALRVCVVVMERFSCGDVFVTSLDGSSSLDKDAAGVGIWCMRFEVGDDLDNASAVMGISLADSHGQSACQFFGLPIVAVYPPGCKVFICLAARVRSARLRRCDSLELIWQSLVASLESFVKFFVAWIRWISFASRAVLPLVMMHLLAMYEGVTTLDAPCFEGSGCVGRVVLMHSD</sequence>
<evidence type="ECO:0008006" key="4">
    <source>
        <dbReference type="Google" id="ProtNLM"/>
    </source>
</evidence>
<evidence type="ECO:0000313" key="2">
    <source>
        <dbReference type="EMBL" id="GMH02170.1"/>
    </source>
</evidence>
<comment type="caution">
    <text evidence="2">The sequence shown here is derived from an EMBL/GenBank/DDBJ whole genome shotgun (WGS) entry which is preliminary data.</text>
</comment>
<gene>
    <name evidence="2" type="ORF">Nepgr_004009</name>
</gene>
<keyword evidence="3" id="KW-1185">Reference proteome</keyword>
<dbReference type="Proteomes" id="UP001279734">
    <property type="component" value="Unassembled WGS sequence"/>
</dbReference>
<dbReference type="AlphaFoldDB" id="A0AAD3S0J1"/>
<keyword evidence="1" id="KW-0732">Signal</keyword>
<reference evidence="2" key="1">
    <citation type="submission" date="2023-05" db="EMBL/GenBank/DDBJ databases">
        <title>Nepenthes gracilis genome sequencing.</title>
        <authorList>
            <person name="Fukushima K."/>
        </authorList>
    </citation>
    <scope>NUCLEOTIDE SEQUENCE</scope>
    <source>
        <strain evidence="2">SING2019-196</strain>
    </source>
</reference>
<dbReference type="EMBL" id="BSYO01000003">
    <property type="protein sequence ID" value="GMH02170.1"/>
    <property type="molecule type" value="Genomic_DNA"/>
</dbReference>
<organism evidence="2 3">
    <name type="scientific">Nepenthes gracilis</name>
    <name type="common">Slender pitcher plant</name>
    <dbReference type="NCBI Taxonomy" id="150966"/>
    <lineage>
        <taxon>Eukaryota</taxon>
        <taxon>Viridiplantae</taxon>
        <taxon>Streptophyta</taxon>
        <taxon>Embryophyta</taxon>
        <taxon>Tracheophyta</taxon>
        <taxon>Spermatophyta</taxon>
        <taxon>Magnoliopsida</taxon>
        <taxon>eudicotyledons</taxon>
        <taxon>Gunneridae</taxon>
        <taxon>Pentapetalae</taxon>
        <taxon>Caryophyllales</taxon>
        <taxon>Nepenthaceae</taxon>
        <taxon>Nepenthes</taxon>
    </lineage>
</organism>
<feature type="chain" id="PRO_5042044583" description="Secreted protein" evidence="1">
    <location>
        <begin position="26"/>
        <end position="198"/>
    </location>
</feature>
<protein>
    <recommendedName>
        <fullName evidence="4">Secreted protein</fullName>
    </recommendedName>
</protein>
<evidence type="ECO:0000256" key="1">
    <source>
        <dbReference type="SAM" id="SignalP"/>
    </source>
</evidence>
<proteinExistence type="predicted"/>
<evidence type="ECO:0000313" key="3">
    <source>
        <dbReference type="Proteomes" id="UP001279734"/>
    </source>
</evidence>
<feature type="signal peptide" evidence="1">
    <location>
        <begin position="1"/>
        <end position="25"/>
    </location>
</feature>
<accession>A0AAD3S0J1</accession>
<name>A0AAD3S0J1_NEPGR</name>